<dbReference type="Gene3D" id="1.20.1330.10">
    <property type="entry name" value="f41 fragment of flagellin, N-terminal domain"/>
    <property type="match status" value="2"/>
</dbReference>
<dbReference type="Pfam" id="PF00669">
    <property type="entry name" value="Flagellin_N"/>
    <property type="match status" value="1"/>
</dbReference>
<dbReference type="InterPro" id="IPR001029">
    <property type="entry name" value="Flagellin_N"/>
</dbReference>
<evidence type="ECO:0000256" key="4">
    <source>
        <dbReference type="ARBA" id="ARBA00023143"/>
    </source>
</evidence>
<protein>
    <submittedName>
        <fullName evidence="6">Flagellin-like hook-associated protein FlgL</fullName>
    </submittedName>
</protein>
<sequence length="789" mass="83293">MVSPDLQLPAAMRANLLTLQVTQQGMSAAQQRLATGLKINAALDSPPVYFAAKALTQRAADLSAVKDAMGQAISTIKAADKGAGSIASLLQQARGLTTAALATLGTDDASIRTRAALATQFDAILDQINGVAHDSGYGGKNLLVGDGSKMDATTESKLDVRRIVGVTKARVTDITSPDSYDIQVVGNGEISGAPEGIAEAEQQLGLTGLSISGLMSSTRGNFNNIQIAVTGSPGRDKTITVSNPPESFTRKFTVDEWKVADAAGIPLSLDHAFQSGSRVGFDVDFDLIDATPRNVGTRSVEIEKHAALAVKVTNNQGLTVTRDLMSPLGQGKLANGVNDFVFPSGTVRIEVDGQKLCSRTDPFARGTQIGVDDLRGTGPYLPVGVPVAQAEQYLSVPESTYFQFKLGLPDGNSPGLRDLYVWDTRYDSVTQVTVPNERQTYFPVTLAGNNPNAGSTIRLNIDAFDPATPYAFDFGIPSPVTEGTPGWVGITDTQPHSTGWVGIATNSPILDGMGGIPPFADNVSNMASSAKQGVYNLVPESIQGFVPGANARLRFQEGVLDSAGPGQATLMVTDGFGRSFQSAIPNAGFAYVDVNFGKTDAAPASSMRVGVVSRLGTGAGQTLTPFWHDAEIKWPAGTRESALLKTALVTPANHANDMFVAFDAAHQNGVTVESQNLQVEGKGLHVDYSQNGWMDRADIENAIAGLDTAEQRVRSASQALSTGMGIITTREDFMRGFSDVLDEGANKLILADQNEEGTNLLTLQTRQQLAQTALGLAKQSQQAILSLFR</sequence>
<feature type="domain" description="Flagellin N-terminal" evidence="5">
    <location>
        <begin position="14"/>
        <end position="145"/>
    </location>
</feature>
<dbReference type="Proteomes" id="UP000781958">
    <property type="component" value="Unassembled WGS sequence"/>
</dbReference>
<evidence type="ECO:0000256" key="1">
    <source>
        <dbReference type="ARBA" id="ARBA00004365"/>
    </source>
</evidence>
<proteinExistence type="inferred from homology"/>
<evidence type="ECO:0000259" key="5">
    <source>
        <dbReference type="Pfam" id="PF00669"/>
    </source>
</evidence>
<evidence type="ECO:0000313" key="7">
    <source>
        <dbReference type="Proteomes" id="UP000781958"/>
    </source>
</evidence>
<dbReference type="PANTHER" id="PTHR42792:SF2">
    <property type="entry name" value="FLAGELLIN"/>
    <property type="match status" value="1"/>
</dbReference>
<keyword evidence="7" id="KW-1185">Reference proteome</keyword>
<evidence type="ECO:0000256" key="2">
    <source>
        <dbReference type="ARBA" id="ARBA00004613"/>
    </source>
</evidence>
<evidence type="ECO:0000256" key="3">
    <source>
        <dbReference type="ARBA" id="ARBA00005709"/>
    </source>
</evidence>
<dbReference type="SUPFAM" id="SSF64518">
    <property type="entry name" value="Phase 1 flagellin"/>
    <property type="match status" value="1"/>
</dbReference>
<dbReference type="PANTHER" id="PTHR42792">
    <property type="entry name" value="FLAGELLIN"/>
    <property type="match status" value="1"/>
</dbReference>
<dbReference type="EMBL" id="JAGINP010000033">
    <property type="protein sequence ID" value="MBP2296606.1"/>
    <property type="molecule type" value="Genomic_DNA"/>
</dbReference>
<comment type="caution">
    <text evidence="6">The sequence shown here is derived from an EMBL/GenBank/DDBJ whole genome shotgun (WGS) entry which is preliminary data.</text>
</comment>
<dbReference type="RefSeq" id="WP_209771958.1">
    <property type="nucleotide sequence ID" value="NZ_JAGINP010000033.1"/>
</dbReference>
<comment type="similarity">
    <text evidence="3">Belongs to the bacterial flagellin family.</text>
</comment>
<reference evidence="6 7" key="1">
    <citation type="submission" date="2021-03" db="EMBL/GenBank/DDBJ databases">
        <title>Genomic Encyclopedia of Type Strains, Phase III (KMG-III): the genomes of soil and plant-associated and newly described type strains.</title>
        <authorList>
            <person name="Whitman W."/>
        </authorList>
    </citation>
    <scope>NUCLEOTIDE SEQUENCE [LARGE SCALE GENOMIC DNA]</scope>
    <source>
        <strain evidence="6 7">IMMIB AFH-6</strain>
    </source>
</reference>
<organism evidence="6 7">
    <name type="scientific">Azospirillum rugosum</name>
    <dbReference type="NCBI Taxonomy" id="416170"/>
    <lineage>
        <taxon>Bacteria</taxon>
        <taxon>Pseudomonadati</taxon>
        <taxon>Pseudomonadota</taxon>
        <taxon>Alphaproteobacteria</taxon>
        <taxon>Rhodospirillales</taxon>
        <taxon>Azospirillaceae</taxon>
        <taxon>Azospirillum</taxon>
    </lineage>
</organism>
<evidence type="ECO:0000313" key="6">
    <source>
        <dbReference type="EMBL" id="MBP2296606.1"/>
    </source>
</evidence>
<dbReference type="InterPro" id="IPR001492">
    <property type="entry name" value="Flagellin"/>
</dbReference>
<keyword evidence="4" id="KW-0975">Bacterial flagellum</keyword>
<accession>A0ABS4SVL9</accession>
<gene>
    <name evidence="6" type="ORF">J2851_006424</name>
</gene>
<name>A0ABS4SVL9_9PROT</name>
<comment type="subcellular location">
    <subcellularLocation>
        <location evidence="1">Bacterial flagellum</location>
    </subcellularLocation>
    <subcellularLocation>
        <location evidence="2">Secreted</location>
    </subcellularLocation>
</comment>